<comment type="caution">
    <text evidence="3">The sequence shown here is derived from an EMBL/GenBank/DDBJ whole genome shotgun (WGS) entry which is preliminary data.</text>
</comment>
<dbReference type="PANTHER" id="PTHR45947:SF3">
    <property type="entry name" value="SULFOQUINOVOSYL TRANSFERASE SQD2"/>
    <property type="match status" value="1"/>
</dbReference>
<evidence type="ECO:0000259" key="1">
    <source>
        <dbReference type="Pfam" id="PF00534"/>
    </source>
</evidence>
<dbReference type="PATRIC" id="fig|1197174.4.peg.1377"/>
<evidence type="ECO:0000313" key="3">
    <source>
        <dbReference type="EMBL" id="EJI85743.1"/>
    </source>
</evidence>
<accession>J1Q3Q2</accession>
<dbReference type="Pfam" id="PF00534">
    <property type="entry name" value="Glycos_transf_1"/>
    <property type="match status" value="1"/>
</dbReference>
<dbReference type="GO" id="GO:0016757">
    <property type="term" value="F:glycosyltransferase activity"/>
    <property type="evidence" value="ECO:0007669"/>
    <property type="project" value="InterPro"/>
</dbReference>
<dbReference type="SUPFAM" id="SSF53756">
    <property type="entry name" value="UDP-Glycosyltransferase/glycogen phosphorylase"/>
    <property type="match status" value="1"/>
</dbReference>
<organism evidence="3 4">
    <name type="scientific">Alishewanella aestuarii B11</name>
    <dbReference type="NCBI Taxonomy" id="1197174"/>
    <lineage>
        <taxon>Bacteria</taxon>
        <taxon>Pseudomonadati</taxon>
        <taxon>Pseudomonadota</taxon>
        <taxon>Gammaproteobacteria</taxon>
        <taxon>Alteromonadales</taxon>
        <taxon>Alteromonadaceae</taxon>
        <taxon>Alishewanella</taxon>
    </lineage>
</organism>
<keyword evidence="4" id="KW-1185">Reference proteome</keyword>
<protein>
    <recommendedName>
        <fullName evidence="5">Group 1 glycosyl transferase</fullName>
    </recommendedName>
</protein>
<feature type="domain" description="Glycosyltransferase subfamily 4-like N-terminal" evidence="2">
    <location>
        <begin position="18"/>
        <end position="214"/>
    </location>
</feature>
<dbReference type="InterPro" id="IPR028098">
    <property type="entry name" value="Glyco_trans_4-like_N"/>
</dbReference>
<dbReference type="RefSeq" id="WP_008608023.1">
    <property type="nucleotide sequence ID" value="NZ_ALAB01000019.1"/>
</dbReference>
<evidence type="ECO:0000259" key="2">
    <source>
        <dbReference type="Pfam" id="PF13439"/>
    </source>
</evidence>
<dbReference type="EMBL" id="ALAB01000019">
    <property type="protein sequence ID" value="EJI85743.1"/>
    <property type="molecule type" value="Genomic_DNA"/>
</dbReference>
<dbReference type="Pfam" id="PF13439">
    <property type="entry name" value="Glyco_transf_4"/>
    <property type="match status" value="1"/>
</dbReference>
<dbReference type="InterPro" id="IPR050194">
    <property type="entry name" value="Glycosyltransferase_grp1"/>
</dbReference>
<evidence type="ECO:0008006" key="5">
    <source>
        <dbReference type="Google" id="ProtNLM"/>
    </source>
</evidence>
<sequence>MKIAIIDVNFDFSSTGKIVKDLMIYFESVGHEVQAFYGRGQSNLTQLSVTKISNDLETYFHAGLTRLTGFTGCFSYFSTKYLIERLEAFKPDVVHLHELHGYYINIYTVVDWLKKNEIPVVWTFHCEFMYTGKCGHSHECNKWKSGCGECPLLKEYPASFIDQTAHMFSKKKKLFESFEYLKIVTPSEWLLGRVKQSFLSNKDSRVIFNGIDTDNVFYPRMTSPQKLTGFDFSKPIVLAVAPNILDANKGGDWVIELAKRFTSELNFILVGVNNLTRHYPDNVFPFPKTSDQSELAEFYSVSDLFVICSKRENFPTTCLESLSCGTPVIGFDGGGTKETAPLPYGKFVEYGDLDSLENEIRKFFNRTSSLADANQCRDFALRTYSKQVMAQNYLNLYQENFG</sequence>
<proteinExistence type="predicted"/>
<dbReference type="Proteomes" id="UP000012043">
    <property type="component" value="Unassembled WGS sequence"/>
</dbReference>
<reference evidence="3 4" key="1">
    <citation type="journal article" date="2012" name="J. Bacteriol.">
        <title>Genome Sequence of Pectin-Degrading Alishewanella aestuarii Strain B11T, Isolated from Tidal Flat Sediment.</title>
        <authorList>
            <person name="Jung J."/>
            <person name="Choi S."/>
            <person name="Chun J."/>
            <person name="Park W."/>
        </authorList>
    </citation>
    <scope>NUCLEOTIDE SEQUENCE [LARGE SCALE GENOMIC DNA]</scope>
    <source>
        <strain evidence="3 4">B11</strain>
    </source>
</reference>
<dbReference type="InterPro" id="IPR001296">
    <property type="entry name" value="Glyco_trans_1"/>
</dbReference>
<evidence type="ECO:0000313" key="4">
    <source>
        <dbReference type="Proteomes" id="UP000012043"/>
    </source>
</evidence>
<dbReference type="Gene3D" id="3.40.50.2000">
    <property type="entry name" value="Glycogen Phosphorylase B"/>
    <property type="match status" value="2"/>
</dbReference>
<name>J1Q3Q2_9ALTE</name>
<feature type="domain" description="Glycosyl transferase family 1" evidence="1">
    <location>
        <begin position="245"/>
        <end position="367"/>
    </location>
</feature>
<gene>
    <name evidence="3" type="ORF">AEST_14080</name>
</gene>
<dbReference type="AlphaFoldDB" id="J1Q3Q2"/>
<dbReference type="PANTHER" id="PTHR45947">
    <property type="entry name" value="SULFOQUINOVOSYL TRANSFERASE SQD2"/>
    <property type="match status" value="1"/>
</dbReference>